<proteinExistence type="predicted"/>
<dbReference type="KEGG" id="syw:SYNW1155"/>
<dbReference type="PANTHER" id="PTHR46737">
    <property type="entry name" value="OS02G0827600 PROTEIN"/>
    <property type="match status" value="1"/>
</dbReference>
<dbReference type="Pfam" id="PF12049">
    <property type="entry name" value="DUF3531"/>
    <property type="match status" value="1"/>
</dbReference>
<dbReference type="InterPro" id="IPR021920">
    <property type="entry name" value="DUF3531"/>
</dbReference>
<evidence type="ECO:0000313" key="2">
    <source>
        <dbReference type="Proteomes" id="UP000001422"/>
    </source>
</evidence>
<reference evidence="1 2" key="1">
    <citation type="journal article" date="2003" name="Nature">
        <title>The genome of a motile marine Synechococcus.</title>
        <authorList>
            <person name="Palenik B."/>
            <person name="Brahamsha B."/>
            <person name="Larimer F."/>
            <person name="Land M."/>
            <person name="Hauser L."/>
            <person name="Chain P."/>
            <person name="Lamerdin J."/>
            <person name="Regala W."/>
            <person name="Allen E.A."/>
            <person name="McCarren J."/>
            <person name="Paulsen I."/>
            <person name="Dufresne A."/>
            <person name="Partensky F."/>
            <person name="Webb E."/>
            <person name="Waterbury J."/>
        </authorList>
    </citation>
    <scope>NUCLEOTIDE SEQUENCE [LARGE SCALE GENOMIC DNA]</scope>
    <source>
        <strain evidence="1 2">WH8102</strain>
    </source>
</reference>
<evidence type="ECO:0000313" key="1">
    <source>
        <dbReference type="EMBL" id="CAE07670.1"/>
    </source>
</evidence>
<dbReference type="AlphaFoldDB" id="Q7U731"/>
<organism evidence="1 2">
    <name type="scientific">Parasynechococcus marenigrum (strain WH8102)</name>
    <dbReference type="NCBI Taxonomy" id="84588"/>
    <lineage>
        <taxon>Bacteria</taxon>
        <taxon>Bacillati</taxon>
        <taxon>Cyanobacteriota</taxon>
        <taxon>Cyanophyceae</taxon>
        <taxon>Synechococcales</taxon>
        <taxon>Prochlorococcaceae</taxon>
        <taxon>Parasynechococcus</taxon>
        <taxon>Parasynechococcus marenigrum</taxon>
    </lineage>
</organism>
<dbReference type="HOGENOM" id="CLU_073961_3_0_3"/>
<name>Q7U731_PARMW</name>
<dbReference type="EMBL" id="BX569692">
    <property type="protein sequence ID" value="CAE07670.1"/>
    <property type="molecule type" value="Genomic_DNA"/>
</dbReference>
<accession>Q7U731</accession>
<dbReference type="eggNOG" id="ENOG50302MH">
    <property type="taxonomic scope" value="Bacteria"/>
</dbReference>
<sequence length="149" mass="16900">MDVRFREVDPFNCWIWLRFASPPSQGERNYVDGIFDSWYVIGRLGGFNAENLQVHEEGADLSWMTYDNDEADSLMPALMHNMGQLEYQAEWGRCWVDMGTSDGVGIDVLINALRQLDTDVVQIEELVIGGVNEDWPVEDHPDSLFPSGG</sequence>
<keyword evidence="2" id="KW-1185">Reference proteome</keyword>
<dbReference type="PANTHER" id="PTHR46737:SF2">
    <property type="entry name" value="OS02G0827600 PROTEIN"/>
    <property type="match status" value="1"/>
</dbReference>
<dbReference type="RefSeq" id="WP_011128020.1">
    <property type="nucleotide sequence ID" value="NC_005070.1"/>
</dbReference>
<gene>
    <name evidence="1" type="ordered locus">SYNW1155</name>
</gene>
<evidence type="ECO:0008006" key="3">
    <source>
        <dbReference type="Google" id="ProtNLM"/>
    </source>
</evidence>
<dbReference type="Proteomes" id="UP000001422">
    <property type="component" value="Chromosome"/>
</dbReference>
<dbReference type="STRING" id="84588.SYNW1155"/>
<protein>
    <recommendedName>
        <fullName evidence="3">DUF3531 family protein</fullName>
    </recommendedName>
</protein>